<dbReference type="RefSeq" id="WP_138853113.1">
    <property type="nucleotide sequence ID" value="NZ_CP040710.1"/>
</dbReference>
<dbReference type="OrthoDB" id="1202889at2"/>
<name>A0A5B7STV4_9FLAO</name>
<dbReference type="KEGG" id="asag:FGM00_11865"/>
<keyword evidence="1" id="KW-0472">Membrane</keyword>
<keyword evidence="1" id="KW-1133">Transmembrane helix</keyword>
<proteinExistence type="predicted"/>
<sequence>MKEEELKSKTVSELESEIKKQKAISGVVLGICLVLAAVTIYGMITKEDNATDMALLVVAIACGASIPVQLSSIKKIKKELASRKANS</sequence>
<feature type="transmembrane region" description="Helical" evidence="1">
    <location>
        <begin position="23"/>
        <end position="44"/>
    </location>
</feature>
<dbReference type="EMBL" id="CP040710">
    <property type="protein sequence ID" value="QCX00769.1"/>
    <property type="molecule type" value="Genomic_DNA"/>
</dbReference>
<evidence type="ECO:0000313" key="3">
    <source>
        <dbReference type="Proteomes" id="UP000310017"/>
    </source>
</evidence>
<evidence type="ECO:0000313" key="2">
    <source>
        <dbReference type="EMBL" id="QCX00769.1"/>
    </source>
</evidence>
<dbReference type="Proteomes" id="UP000310017">
    <property type="component" value="Chromosome"/>
</dbReference>
<accession>A0A5B7STV4</accession>
<keyword evidence="1" id="KW-0812">Transmembrane</keyword>
<keyword evidence="3" id="KW-1185">Reference proteome</keyword>
<evidence type="ECO:0000256" key="1">
    <source>
        <dbReference type="SAM" id="Phobius"/>
    </source>
</evidence>
<gene>
    <name evidence="2" type="ORF">FGM00_11865</name>
</gene>
<organism evidence="2 3">
    <name type="scientific">Aggregatimonas sangjinii</name>
    <dbReference type="NCBI Taxonomy" id="2583587"/>
    <lineage>
        <taxon>Bacteria</taxon>
        <taxon>Pseudomonadati</taxon>
        <taxon>Bacteroidota</taxon>
        <taxon>Flavobacteriia</taxon>
        <taxon>Flavobacteriales</taxon>
        <taxon>Flavobacteriaceae</taxon>
        <taxon>Aggregatimonas</taxon>
    </lineage>
</organism>
<reference evidence="2 3" key="1">
    <citation type="submission" date="2019-05" db="EMBL/GenBank/DDBJ databases">
        <title>Genome sequencing of F202Z8.</title>
        <authorList>
            <person name="Kwon Y.M."/>
        </authorList>
    </citation>
    <scope>NUCLEOTIDE SEQUENCE [LARGE SCALE GENOMIC DNA]</scope>
    <source>
        <strain evidence="2 3">F202Z8</strain>
    </source>
</reference>
<dbReference type="AlphaFoldDB" id="A0A5B7STV4"/>
<protein>
    <submittedName>
        <fullName evidence="2">Uncharacterized protein</fullName>
    </submittedName>
</protein>
<feature type="transmembrane region" description="Helical" evidence="1">
    <location>
        <begin position="50"/>
        <end position="70"/>
    </location>
</feature>